<dbReference type="HAMAP" id="MF_00495">
    <property type="entry name" value="GPH_hydrolase_bact"/>
    <property type="match status" value="1"/>
</dbReference>
<dbReference type="InterPro" id="IPR006439">
    <property type="entry name" value="HAD-SF_hydro_IA"/>
</dbReference>
<comment type="pathway">
    <text evidence="3 10">Organic acid metabolism; glycolate biosynthesis; glycolate from 2-phosphoglycolate: step 1/1.</text>
</comment>
<dbReference type="InterPro" id="IPR036412">
    <property type="entry name" value="HAD-like_sf"/>
</dbReference>
<reference evidence="11" key="1">
    <citation type="submission" date="2023-03" db="EMBL/GenBank/DDBJ databases">
        <title>Andean soil-derived lignocellulolytic bacterial consortium as a source of novel taxa and putative plastic-active enzymes.</title>
        <authorList>
            <person name="Diaz-Garcia L."/>
            <person name="Chuvochina M."/>
            <person name="Feuerriegel G."/>
            <person name="Bunk B."/>
            <person name="Sproer C."/>
            <person name="Streit W.R."/>
            <person name="Rodriguez L.M."/>
            <person name="Overmann J."/>
            <person name="Jimenez D.J."/>
        </authorList>
    </citation>
    <scope>NUCLEOTIDE SEQUENCE</scope>
    <source>
        <strain evidence="11">MAG 26</strain>
    </source>
</reference>
<evidence type="ECO:0000256" key="4">
    <source>
        <dbReference type="ARBA" id="ARBA00006171"/>
    </source>
</evidence>
<dbReference type="InterPro" id="IPR023198">
    <property type="entry name" value="PGP-like_dom2"/>
</dbReference>
<dbReference type="PRINTS" id="PR00413">
    <property type="entry name" value="HADHALOGNASE"/>
</dbReference>
<dbReference type="GO" id="GO:0006281">
    <property type="term" value="P:DNA repair"/>
    <property type="evidence" value="ECO:0007669"/>
    <property type="project" value="TreeGrafter"/>
</dbReference>
<keyword evidence="7 10" id="KW-0378">Hydrolase</keyword>
<dbReference type="GO" id="GO:0005829">
    <property type="term" value="C:cytosol"/>
    <property type="evidence" value="ECO:0007669"/>
    <property type="project" value="TreeGrafter"/>
</dbReference>
<dbReference type="SFLD" id="SFLDS00003">
    <property type="entry name" value="Haloacid_Dehalogenase"/>
    <property type="match status" value="1"/>
</dbReference>
<evidence type="ECO:0000256" key="1">
    <source>
        <dbReference type="ARBA" id="ARBA00000830"/>
    </source>
</evidence>
<feature type="binding site" evidence="10">
    <location>
        <position position="14"/>
    </location>
    <ligand>
        <name>Mg(2+)</name>
        <dbReference type="ChEBI" id="CHEBI:18420"/>
    </ligand>
</feature>
<keyword evidence="8 10" id="KW-0460">Magnesium</keyword>
<keyword evidence="9 10" id="KW-0119">Carbohydrate metabolism</keyword>
<evidence type="ECO:0000256" key="9">
    <source>
        <dbReference type="ARBA" id="ARBA00023277"/>
    </source>
</evidence>
<dbReference type="GO" id="GO:0046872">
    <property type="term" value="F:metal ion binding"/>
    <property type="evidence" value="ECO:0007669"/>
    <property type="project" value="UniProtKB-KW"/>
</dbReference>
<dbReference type="GO" id="GO:0005975">
    <property type="term" value="P:carbohydrate metabolic process"/>
    <property type="evidence" value="ECO:0007669"/>
    <property type="project" value="InterPro"/>
</dbReference>
<dbReference type="InterPro" id="IPR023214">
    <property type="entry name" value="HAD_sf"/>
</dbReference>
<dbReference type="KEGG" id="acob:P0Y56_16780"/>
<dbReference type="NCBIfam" id="TIGR01549">
    <property type="entry name" value="HAD-SF-IA-v1"/>
    <property type="match status" value="1"/>
</dbReference>
<name>A0AAJ5X8M5_9SPHN</name>
<dbReference type="GO" id="GO:0008967">
    <property type="term" value="F:phosphoglycolate phosphatase activity"/>
    <property type="evidence" value="ECO:0007669"/>
    <property type="project" value="UniProtKB-UniRule"/>
</dbReference>
<dbReference type="InterPro" id="IPR041492">
    <property type="entry name" value="HAD_2"/>
</dbReference>
<evidence type="ECO:0000256" key="10">
    <source>
        <dbReference type="HAMAP-Rule" id="MF_00495"/>
    </source>
</evidence>
<dbReference type="EC" id="3.1.3.18" evidence="5 10"/>
<dbReference type="SFLD" id="SFLDG01129">
    <property type="entry name" value="C1.5:_HAD__Beta-PGM__Phosphata"/>
    <property type="match status" value="1"/>
</dbReference>
<protein>
    <recommendedName>
        <fullName evidence="5 10">Phosphoglycolate phosphatase</fullName>
        <shortName evidence="10">PGP</shortName>
        <shortName evidence="10">PGPase</shortName>
        <ecNumber evidence="5 10">3.1.3.18</ecNumber>
    </recommendedName>
</protein>
<comment type="function">
    <text evidence="10">Specifically catalyzes the dephosphorylation of 2-phosphoglycolate. Is involved in the dissimilation of the intracellular 2-phosphoglycolate formed during the DNA repair of 3'-phosphoglycolate ends, a major class of DNA lesions induced by oxidative stress.</text>
</comment>
<evidence type="ECO:0000313" key="11">
    <source>
        <dbReference type="EMBL" id="WEK46637.1"/>
    </source>
</evidence>
<organism evidence="11 12">
    <name type="scientific">Candidatus Andeanibacterium colombiense</name>
    <dbReference type="NCBI Taxonomy" id="3121345"/>
    <lineage>
        <taxon>Bacteria</taxon>
        <taxon>Pseudomonadati</taxon>
        <taxon>Pseudomonadota</taxon>
        <taxon>Alphaproteobacteria</taxon>
        <taxon>Sphingomonadales</taxon>
        <taxon>Sphingomonadaceae</taxon>
        <taxon>Candidatus Andeanibacterium</taxon>
    </lineage>
</organism>
<dbReference type="EMBL" id="CP119316">
    <property type="protein sequence ID" value="WEK46637.1"/>
    <property type="molecule type" value="Genomic_DNA"/>
</dbReference>
<evidence type="ECO:0000256" key="8">
    <source>
        <dbReference type="ARBA" id="ARBA00022842"/>
    </source>
</evidence>
<evidence type="ECO:0000256" key="5">
    <source>
        <dbReference type="ARBA" id="ARBA00013078"/>
    </source>
</evidence>
<feature type="binding site" evidence="10">
    <location>
        <position position="172"/>
    </location>
    <ligand>
        <name>Mg(2+)</name>
        <dbReference type="ChEBI" id="CHEBI:18420"/>
    </ligand>
</feature>
<evidence type="ECO:0000256" key="3">
    <source>
        <dbReference type="ARBA" id="ARBA00004818"/>
    </source>
</evidence>
<dbReference type="AlphaFoldDB" id="A0AAJ5X8M5"/>
<dbReference type="InterPro" id="IPR037512">
    <property type="entry name" value="PGPase_prok"/>
</dbReference>
<gene>
    <name evidence="11" type="ORF">P0Y56_16780</name>
</gene>
<keyword evidence="6 10" id="KW-0479">Metal-binding</keyword>
<proteinExistence type="inferred from homology"/>
<comment type="catalytic activity">
    <reaction evidence="1 10">
        <text>2-phosphoglycolate + H2O = glycolate + phosphate</text>
        <dbReference type="Rhea" id="RHEA:14369"/>
        <dbReference type="ChEBI" id="CHEBI:15377"/>
        <dbReference type="ChEBI" id="CHEBI:29805"/>
        <dbReference type="ChEBI" id="CHEBI:43474"/>
        <dbReference type="ChEBI" id="CHEBI:58033"/>
        <dbReference type="EC" id="3.1.3.18"/>
    </reaction>
</comment>
<dbReference type="GO" id="GO:0046295">
    <property type="term" value="P:glycolate biosynthetic process"/>
    <property type="evidence" value="ECO:0007669"/>
    <property type="project" value="UniProtKB-UniRule"/>
</dbReference>
<dbReference type="PANTHER" id="PTHR43434">
    <property type="entry name" value="PHOSPHOGLYCOLATE PHOSPHATASE"/>
    <property type="match status" value="1"/>
</dbReference>
<evidence type="ECO:0000313" key="12">
    <source>
        <dbReference type="Proteomes" id="UP001218362"/>
    </source>
</evidence>
<dbReference type="PANTHER" id="PTHR43434:SF1">
    <property type="entry name" value="PHOSPHOGLYCOLATE PHOSPHATASE"/>
    <property type="match status" value="1"/>
</dbReference>
<dbReference type="Proteomes" id="UP001218362">
    <property type="component" value="Chromosome"/>
</dbReference>
<evidence type="ECO:0000256" key="7">
    <source>
        <dbReference type="ARBA" id="ARBA00022801"/>
    </source>
</evidence>
<accession>A0AAJ5X8M5</accession>
<comment type="similarity">
    <text evidence="4 10">Belongs to the HAD-like hydrolase superfamily. CbbY/CbbZ/Gph/YieH family.</text>
</comment>
<feature type="active site" description="Nucleophile" evidence="10">
    <location>
        <position position="12"/>
    </location>
</feature>
<sequence>MGTFPFQIVGFDLDGTLVDTQGDLGVAVNHALGLIGRDPVPLDSVKSLIGGGSRLMLKRALERTGGEIPDAEFVPLYASLIQYYAAHISVHSQPYPGCLDALETLAGKGCALAVVTNKPEALSNLLLEELGIHDRFACIIGGDTLPKAKPEPDTILEAIRRCGGGRFAMVGDSSFDIRAAKAAAVANVALSFGYHDVPVPELGADVTIDHYDQLVPALGDL</sequence>
<feature type="binding site" evidence="10">
    <location>
        <position position="12"/>
    </location>
    <ligand>
        <name>Mg(2+)</name>
        <dbReference type="ChEBI" id="CHEBI:18420"/>
    </ligand>
</feature>
<dbReference type="InterPro" id="IPR050155">
    <property type="entry name" value="HAD-like_hydrolase_sf"/>
</dbReference>
<evidence type="ECO:0000256" key="6">
    <source>
        <dbReference type="ARBA" id="ARBA00022723"/>
    </source>
</evidence>
<evidence type="ECO:0000256" key="2">
    <source>
        <dbReference type="ARBA" id="ARBA00001946"/>
    </source>
</evidence>
<dbReference type="Gene3D" id="3.40.50.1000">
    <property type="entry name" value="HAD superfamily/HAD-like"/>
    <property type="match status" value="1"/>
</dbReference>
<dbReference type="Pfam" id="PF13419">
    <property type="entry name" value="HAD_2"/>
    <property type="match status" value="1"/>
</dbReference>
<dbReference type="SUPFAM" id="SSF56784">
    <property type="entry name" value="HAD-like"/>
    <property type="match status" value="1"/>
</dbReference>
<dbReference type="Gene3D" id="1.10.150.240">
    <property type="entry name" value="Putative phosphatase, domain 2"/>
    <property type="match status" value="1"/>
</dbReference>
<comment type="cofactor">
    <cofactor evidence="2 10">
        <name>Mg(2+)</name>
        <dbReference type="ChEBI" id="CHEBI:18420"/>
    </cofactor>
</comment>